<organism evidence="2 3">
    <name type="scientific">Brevibacillus ruminantium</name>
    <dbReference type="NCBI Taxonomy" id="2950604"/>
    <lineage>
        <taxon>Bacteria</taxon>
        <taxon>Bacillati</taxon>
        <taxon>Bacillota</taxon>
        <taxon>Bacilli</taxon>
        <taxon>Bacillales</taxon>
        <taxon>Paenibacillaceae</taxon>
        <taxon>Brevibacillus</taxon>
    </lineage>
</organism>
<feature type="transmembrane region" description="Helical" evidence="1">
    <location>
        <begin position="51"/>
        <end position="78"/>
    </location>
</feature>
<reference evidence="2" key="1">
    <citation type="submission" date="2022-06" db="EMBL/GenBank/DDBJ databases">
        <title>Genome sequencing of Brevibacillus sp. BB3-R1.</title>
        <authorList>
            <person name="Heo J."/>
            <person name="Lee D."/>
            <person name="Won M."/>
            <person name="Han B.-H."/>
            <person name="Hong S.-B."/>
            <person name="Kwon S.-W."/>
        </authorList>
    </citation>
    <scope>NUCLEOTIDE SEQUENCE</scope>
    <source>
        <strain evidence="2">BB3-R1</strain>
    </source>
</reference>
<keyword evidence="1" id="KW-0472">Membrane</keyword>
<feature type="transmembrane region" description="Helical" evidence="1">
    <location>
        <begin position="185"/>
        <end position="204"/>
    </location>
</feature>
<evidence type="ECO:0000256" key="1">
    <source>
        <dbReference type="SAM" id="Phobius"/>
    </source>
</evidence>
<keyword evidence="3" id="KW-1185">Reference proteome</keyword>
<accession>A0ABY4WF73</accession>
<evidence type="ECO:0000313" key="2">
    <source>
        <dbReference type="EMBL" id="USG65811.1"/>
    </source>
</evidence>
<evidence type="ECO:0000313" key="3">
    <source>
        <dbReference type="Proteomes" id="UP001056500"/>
    </source>
</evidence>
<gene>
    <name evidence="2" type="ORF">NDK47_00030</name>
</gene>
<sequence length="217" mass="24899">MDRDRRQSFYKLIACFSLISILYSLVNNFLVDPGAETFLSHKTGLVRELKPQIWLTVMYIHVGFACVAMASGLINFSTRSYTKYPRFHRVNGYVYISSVLFVVLTSGYLAPYATGGKVSSIGFNLLNILWLFVTVTALVHILRRRVLQHRRWMIRSYAFCFTNMLIHLLTFVFHEMIGIEYVTSYTIGLYGSIVLLIIAPEVLFRVEKPIGIDPHKG</sequence>
<dbReference type="Pfam" id="PF10067">
    <property type="entry name" value="DUF2306"/>
    <property type="match status" value="1"/>
</dbReference>
<dbReference type="Proteomes" id="UP001056500">
    <property type="component" value="Chromosome"/>
</dbReference>
<feature type="transmembrane region" description="Helical" evidence="1">
    <location>
        <begin position="154"/>
        <end position="173"/>
    </location>
</feature>
<name>A0ABY4WF73_9BACL</name>
<feature type="transmembrane region" description="Helical" evidence="1">
    <location>
        <begin position="121"/>
        <end position="142"/>
    </location>
</feature>
<dbReference type="EMBL" id="CP098755">
    <property type="protein sequence ID" value="USG65811.1"/>
    <property type="molecule type" value="Genomic_DNA"/>
</dbReference>
<dbReference type="InterPro" id="IPR018750">
    <property type="entry name" value="DUF2306_membrane"/>
</dbReference>
<protein>
    <submittedName>
        <fullName evidence="2">DUF2306 domain-containing protein</fullName>
    </submittedName>
</protein>
<proteinExistence type="predicted"/>
<feature type="transmembrane region" description="Helical" evidence="1">
    <location>
        <begin position="90"/>
        <end position="109"/>
    </location>
</feature>
<keyword evidence="1" id="KW-1133">Transmembrane helix</keyword>
<dbReference type="RefSeq" id="WP_251872900.1">
    <property type="nucleotide sequence ID" value="NZ_CP098755.1"/>
</dbReference>
<keyword evidence="1" id="KW-0812">Transmembrane</keyword>
<feature type="transmembrane region" description="Helical" evidence="1">
    <location>
        <begin position="12"/>
        <end position="31"/>
    </location>
</feature>